<evidence type="ECO:0000256" key="9">
    <source>
        <dbReference type="PIRSR" id="PIRSR036421-3"/>
    </source>
</evidence>
<feature type="region of interest" description="Disordered" evidence="10">
    <location>
        <begin position="544"/>
        <end position="571"/>
    </location>
</feature>
<dbReference type="SUPFAM" id="SSF50156">
    <property type="entry name" value="PDZ domain-like"/>
    <property type="match status" value="1"/>
</dbReference>
<dbReference type="SUPFAM" id="SSF52096">
    <property type="entry name" value="ClpP/crotonase"/>
    <property type="match status" value="1"/>
</dbReference>
<evidence type="ECO:0000313" key="13">
    <source>
        <dbReference type="Proteomes" id="UP000008514"/>
    </source>
</evidence>
<reference evidence="12" key="2">
    <citation type="submission" date="2012-09" db="EMBL/GenBank/DDBJ databases">
        <title>The complete sequence of Psychroflexus torquis an extreme psychrophile from sea-ice that is stimulated by light.</title>
        <authorList>
            <person name="Feng S."/>
            <person name="Powell S.M."/>
            <person name="Bowman J.P."/>
        </authorList>
    </citation>
    <scope>NUCLEOTIDE SEQUENCE [LARGE SCALE GENOMIC DNA]</scope>
    <source>
        <strain evidence="12">ATCC 700755</strain>
    </source>
</reference>
<evidence type="ECO:0000256" key="1">
    <source>
        <dbReference type="ARBA" id="ARBA00004496"/>
    </source>
</evidence>
<organism evidence="12 13">
    <name type="scientific">Psychroflexus torquis (strain ATCC 700755 / CIP 106069 / ACAM 623)</name>
    <dbReference type="NCBI Taxonomy" id="313595"/>
    <lineage>
        <taxon>Bacteria</taxon>
        <taxon>Pseudomonadati</taxon>
        <taxon>Bacteroidota</taxon>
        <taxon>Flavobacteriia</taxon>
        <taxon>Flavobacteriales</taxon>
        <taxon>Flavobacteriaceae</taxon>
        <taxon>Psychroflexus</taxon>
    </lineage>
</organism>
<evidence type="ECO:0000256" key="3">
    <source>
        <dbReference type="ARBA" id="ARBA00022490"/>
    </source>
</evidence>
<feature type="active site" description="Nucleophile" evidence="8">
    <location>
        <position position="979"/>
    </location>
</feature>
<evidence type="ECO:0000256" key="8">
    <source>
        <dbReference type="PIRSR" id="PIRSR036421-1"/>
    </source>
</evidence>
<dbReference type="AlphaFoldDB" id="K4IAP2"/>
<evidence type="ECO:0000256" key="7">
    <source>
        <dbReference type="PIRNR" id="PIRNR036421"/>
    </source>
</evidence>
<dbReference type="GO" id="GO:0006508">
    <property type="term" value="P:proteolysis"/>
    <property type="evidence" value="ECO:0007669"/>
    <property type="project" value="UniProtKB-UniRule"/>
</dbReference>
<dbReference type="Pfam" id="PF26549">
    <property type="entry name" value="Tricorn_N"/>
    <property type="match status" value="1"/>
</dbReference>
<dbReference type="GO" id="GO:0008236">
    <property type="term" value="F:serine-type peptidase activity"/>
    <property type="evidence" value="ECO:0007669"/>
    <property type="project" value="UniProtKB-UniRule"/>
</dbReference>
<keyword evidence="6 7" id="KW-0720">Serine protease</keyword>
<evidence type="ECO:0000256" key="10">
    <source>
        <dbReference type="SAM" id="MobiDB-lite"/>
    </source>
</evidence>
<dbReference type="PIRSF" id="PIRSF036421">
    <property type="entry name" value="Tricorn_protease"/>
    <property type="match status" value="1"/>
</dbReference>
<dbReference type="Gene3D" id="3.90.226.10">
    <property type="entry name" value="2-enoyl-CoA Hydratase, Chain A, domain 1"/>
    <property type="match status" value="1"/>
</dbReference>
<dbReference type="SUPFAM" id="SSF69304">
    <property type="entry name" value="Tricorn protease N-terminal domain"/>
    <property type="match status" value="1"/>
</dbReference>
<dbReference type="SUPFAM" id="SSF82171">
    <property type="entry name" value="DPP6 N-terminal domain-like"/>
    <property type="match status" value="1"/>
</dbReference>
<dbReference type="Gene3D" id="3.30.750.44">
    <property type="match status" value="1"/>
</dbReference>
<dbReference type="GO" id="GO:0005737">
    <property type="term" value="C:cytoplasm"/>
    <property type="evidence" value="ECO:0007669"/>
    <property type="project" value="UniProtKB-SubCell"/>
</dbReference>
<dbReference type="SMART" id="SM00245">
    <property type="entry name" value="TSPc"/>
    <property type="match status" value="1"/>
</dbReference>
<comment type="subcellular location">
    <subcellularLocation>
        <location evidence="1 7">Cytoplasm</location>
    </subcellularLocation>
</comment>
<dbReference type="Gene3D" id="2.120.10.60">
    <property type="entry name" value="Tricorn protease N-terminal domain"/>
    <property type="match status" value="1"/>
</dbReference>
<dbReference type="PANTHER" id="PTHR43253:SF1">
    <property type="entry name" value="TRICORN PROTEASE HOMOLOG 2-RELATED"/>
    <property type="match status" value="1"/>
</dbReference>
<evidence type="ECO:0000256" key="5">
    <source>
        <dbReference type="ARBA" id="ARBA00022801"/>
    </source>
</evidence>
<dbReference type="CDD" id="cd07562">
    <property type="entry name" value="Peptidase_S41_TRI"/>
    <property type="match status" value="1"/>
</dbReference>
<feature type="active site" description="Charge relay system" evidence="8">
    <location>
        <position position="1037"/>
    </location>
</feature>
<feature type="region of interest" description="Disordered" evidence="10">
    <location>
        <begin position="1078"/>
        <end position="1099"/>
    </location>
</feature>
<evidence type="ECO:0000256" key="2">
    <source>
        <dbReference type="ARBA" id="ARBA00008524"/>
    </source>
</evidence>
<dbReference type="Pfam" id="PF14684">
    <property type="entry name" value="Tricorn_C1"/>
    <property type="match status" value="1"/>
</dbReference>
<keyword evidence="3 7" id="KW-0963">Cytoplasm</keyword>
<dbReference type="Gene3D" id="2.130.10.10">
    <property type="entry name" value="YVTN repeat-like/Quinoprotein amine dehydrogenase"/>
    <property type="match status" value="1"/>
</dbReference>
<dbReference type="HOGENOM" id="CLU_005503_0_0_10"/>
<dbReference type="eggNOG" id="COG4946">
    <property type="taxonomic scope" value="Bacteria"/>
</dbReference>
<comment type="function">
    <text evidence="7">Degrades oligopeptides.</text>
</comment>
<keyword evidence="5 7" id="KW-0378">Hydrolase</keyword>
<feature type="active site" description="Charge relay system" evidence="8">
    <location>
        <position position="757"/>
    </location>
</feature>
<dbReference type="KEGG" id="ptq:P700755_000672"/>
<dbReference type="InterPro" id="IPR005151">
    <property type="entry name" value="Tail-specific_protease"/>
</dbReference>
<dbReference type="Pfam" id="PF14685">
    <property type="entry name" value="PDZ_Tricorn"/>
    <property type="match status" value="1"/>
</dbReference>
<dbReference type="InterPro" id="IPR015943">
    <property type="entry name" value="WD40/YVTN_repeat-like_dom_sf"/>
</dbReference>
<dbReference type="EMBL" id="CP003879">
    <property type="protein sequence ID" value="AFU67687.1"/>
    <property type="molecule type" value="Genomic_DNA"/>
</dbReference>
<name>K4IAP2_PSYTT</name>
<dbReference type="EC" id="3.4.21.-" evidence="7"/>
<dbReference type="Proteomes" id="UP000008514">
    <property type="component" value="Chromosome"/>
</dbReference>
<dbReference type="InterPro" id="IPR028204">
    <property type="entry name" value="Tricorn_C1"/>
</dbReference>
<dbReference type="Pfam" id="PF26550">
    <property type="entry name" value="Tricorn_2nd"/>
    <property type="match status" value="1"/>
</dbReference>
<reference evidence="12" key="1">
    <citation type="submission" date="2006-03" db="EMBL/GenBank/DDBJ databases">
        <authorList>
            <person name="Bowman J."/>
            <person name="Ferriera S."/>
            <person name="Johnson J."/>
            <person name="Kravitz S."/>
            <person name="Halpern A."/>
            <person name="Remington K."/>
            <person name="Beeson K."/>
            <person name="Tran B."/>
            <person name="Rogers Y.-H."/>
            <person name="Friedman R."/>
            <person name="Venter J.C."/>
        </authorList>
    </citation>
    <scope>NUCLEOTIDE SEQUENCE [LARGE SCALE GENOMIC DNA]</scope>
    <source>
        <strain evidence="12">ATCC 700755</strain>
    </source>
</reference>
<evidence type="ECO:0000313" key="12">
    <source>
        <dbReference type="EMBL" id="AFU67687.1"/>
    </source>
</evidence>
<accession>K4IAP2</accession>
<dbReference type="OrthoDB" id="9815657at2"/>
<dbReference type="PANTHER" id="PTHR43253">
    <property type="entry name" value="TRICORN PROTEASE HOMOLOG 2-RELATED"/>
    <property type="match status" value="1"/>
</dbReference>
<protein>
    <recommendedName>
        <fullName evidence="7">Tricorn protease homolog</fullName>
        <ecNumber evidence="7">3.4.21.-</ecNumber>
    </recommendedName>
</protein>
<keyword evidence="13" id="KW-1185">Reference proteome</keyword>
<evidence type="ECO:0000256" key="6">
    <source>
        <dbReference type="ARBA" id="ARBA00022825"/>
    </source>
</evidence>
<feature type="compositionally biased region" description="Basic and acidic residues" evidence="10">
    <location>
        <begin position="551"/>
        <end position="570"/>
    </location>
</feature>
<dbReference type="STRING" id="313595.P700755_000672"/>
<dbReference type="eggNOG" id="COG0793">
    <property type="taxonomic scope" value="Bacteria"/>
</dbReference>
<proteinExistence type="inferred from homology"/>
<dbReference type="Gene3D" id="2.30.42.10">
    <property type="match status" value="1"/>
</dbReference>
<sequence>MNTLSVFRISSPLLLLFITFFSYSSLSAQGFEGYYQNPTLHNTTIVFAAEGDLWTVPLNGGLAQRLTTHQEEENFPSISPDGKTIAFSASYEGPVEVYTMPISGGLPIRWTYERDVSITNSWTPDGKIIYNTRAYSKVPDNQIITIDLATKEKTRIPLAQASEASYDSTGKTVYFVRPAYHRNVTKRYKGGTARQIWKFTQGADEAIKLTKDYLGGSHHPMWFSGRVYFISDRDGIMNIWSINENGEDLKQHTTHKEFDVRSASVSKGIIVYQMAADLWQHNLASNASKKINIKLVSDLDQLREKWDDNPVQYITSVHPDADGERIVITARGKVFVAPVKSGRFVSFADKAAVRFRDAVFSHDGSTIYTLSDESGEFEFMSMPSNGQGAEKRLTRNGDLLRYGGEPSSDGKWIAYDDLESNMYVLEIATGVSKKISTNQEGIRDFAWSPDNKWLAFVQSALNTMTQIKIYNVDTGVSFDLTTDRANSFNPRWSPDGEFIYFLSDRSFTSLVGSPWGARQPEPYFDASEIIYHVALKSGTRSPFREDDELFDENKKKDTSSKTDQKKKNESEENIAELVVSIDEAGIQERIIEVPIKPGNYDGLEVNKKALYVMSSETGVNAKSHLSFVKIDTKDISLKTMVSDVNSFEITGNGEKILVKKEQSYYMIHAGTEKVSDLSKSKINLSGWKFPITPKDDWKQIFTDAWRMERDYFYDKNMHGVDWDAMHTKYLPLVDRVTTRNELSDLIGRFVGELSALHTSVRGGDRRDDDNKISIASLGAVFNRDVQNNGFKIEYIYKVDPDYPDQKSPLDDPYLEMRAGDIITQVNGKDALSAIDIGALIRNETGKQVRLTVLRGSASRDIIVKPVANDYNLRYGDWEYGNRLDVEKKGENEIGYLHLRAMGSNDISQFYREFYPVFNKSGLIVDVRYNFGGNIDSFILEKLLRKAWMYWKSRSGEPYWNMPYAFRGHIVVLVNENTYSDGEAFADGFKKLKLGTTIGTRTWGGEIWLNSANRLSDNGIARAPMYGVYGDNGEWLIEGHGFEPDIEVDNLPHATFNGQDAQLDAAIKYLKQLIKEDPREVPVPPAYPDKSFNTNKKKKD</sequence>
<feature type="domain" description="Tail specific protease" evidence="11">
    <location>
        <begin position="845"/>
        <end position="1048"/>
    </location>
</feature>
<evidence type="ECO:0000259" key="11">
    <source>
        <dbReference type="SMART" id="SM00245"/>
    </source>
</evidence>
<keyword evidence="4 7" id="KW-0645">Protease</keyword>
<dbReference type="InterPro" id="IPR029414">
    <property type="entry name" value="Tricorn_PDZ"/>
</dbReference>
<gene>
    <name evidence="12" type="ordered locus">P700755_000672</name>
</gene>
<dbReference type="Pfam" id="PF03572">
    <property type="entry name" value="Peptidase_S41"/>
    <property type="match status" value="1"/>
</dbReference>
<dbReference type="InterPro" id="IPR029045">
    <property type="entry name" value="ClpP/crotonase-like_dom_sf"/>
</dbReference>
<dbReference type="RefSeq" id="WP_015023304.1">
    <property type="nucleotide sequence ID" value="NC_018721.1"/>
</dbReference>
<comment type="similarity">
    <text evidence="2 7">Belongs to the peptidase S41B family.</text>
</comment>
<feature type="site" description="Transition state stabilizer; via amide nitrogen" evidence="9">
    <location>
        <position position="980"/>
    </location>
</feature>
<dbReference type="InterPro" id="IPR012393">
    <property type="entry name" value="Tricorn_protease"/>
</dbReference>
<dbReference type="InterPro" id="IPR036034">
    <property type="entry name" value="PDZ_sf"/>
</dbReference>
<evidence type="ECO:0000256" key="4">
    <source>
        <dbReference type="ARBA" id="ARBA00022670"/>
    </source>
</evidence>